<dbReference type="EMBL" id="BRZM01000022">
    <property type="protein sequence ID" value="GLD55597.1"/>
    <property type="molecule type" value="Genomic_DNA"/>
</dbReference>
<protein>
    <submittedName>
        <fullName evidence="1">Uncharacterized protein</fullName>
    </submittedName>
</protein>
<organism evidence="1 2">
    <name type="scientific">Lates japonicus</name>
    <name type="common">Japanese lates</name>
    <dbReference type="NCBI Taxonomy" id="270547"/>
    <lineage>
        <taxon>Eukaryota</taxon>
        <taxon>Metazoa</taxon>
        <taxon>Chordata</taxon>
        <taxon>Craniata</taxon>
        <taxon>Vertebrata</taxon>
        <taxon>Euteleostomi</taxon>
        <taxon>Actinopterygii</taxon>
        <taxon>Neopterygii</taxon>
        <taxon>Teleostei</taxon>
        <taxon>Neoteleostei</taxon>
        <taxon>Acanthomorphata</taxon>
        <taxon>Carangaria</taxon>
        <taxon>Carangaria incertae sedis</taxon>
        <taxon>Centropomidae</taxon>
        <taxon>Lates</taxon>
    </lineage>
</organism>
<proteinExistence type="predicted"/>
<reference evidence="1" key="1">
    <citation type="submission" date="2022-08" db="EMBL/GenBank/DDBJ databases">
        <title>Genome sequencing of akame (Lates japonicus).</title>
        <authorList>
            <person name="Hashiguchi Y."/>
            <person name="Takahashi H."/>
        </authorList>
    </citation>
    <scope>NUCLEOTIDE SEQUENCE</scope>
    <source>
        <strain evidence="1">Kochi</strain>
    </source>
</reference>
<comment type="caution">
    <text evidence="1">The sequence shown here is derived from an EMBL/GenBank/DDBJ whole genome shotgun (WGS) entry which is preliminary data.</text>
</comment>
<keyword evidence="2" id="KW-1185">Reference proteome</keyword>
<dbReference type="AlphaFoldDB" id="A0AAD3MKG6"/>
<accession>A0AAD3MKG6</accession>
<evidence type="ECO:0000313" key="1">
    <source>
        <dbReference type="EMBL" id="GLD55597.1"/>
    </source>
</evidence>
<sequence>MRLRGLRGDQPLLGLIQHATTLELDANRSFVPATELSHPEAEPNRAVPVRFLKVQDREWSKLLFGQDFSAETVQQRFEISAISVRQKGTFRGF</sequence>
<gene>
    <name evidence="1" type="ORF">AKAME5_000804600</name>
</gene>
<dbReference type="Proteomes" id="UP001279410">
    <property type="component" value="Unassembled WGS sequence"/>
</dbReference>
<evidence type="ECO:0000313" key="2">
    <source>
        <dbReference type="Proteomes" id="UP001279410"/>
    </source>
</evidence>
<name>A0AAD3MKG6_LATJO</name>